<dbReference type="GO" id="GO:0017111">
    <property type="term" value="F:ribonucleoside triphosphate phosphatase activity"/>
    <property type="evidence" value="ECO:0007669"/>
    <property type="project" value="UniProtKB-UniRule"/>
</dbReference>
<dbReference type="InterPro" id="IPR027417">
    <property type="entry name" value="P-loop_NTPase"/>
</dbReference>
<keyword evidence="3 4" id="KW-0067">ATP-binding</keyword>
<evidence type="ECO:0000313" key="7">
    <source>
        <dbReference type="Proteomes" id="UP000066042"/>
    </source>
</evidence>
<dbReference type="PANTHER" id="PTHR43146:SF1">
    <property type="entry name" value="CANCER-RELATED NUCLEOSIDE-TRIPHOSPHATASE"/>
    <property type="match status" value="1"/>
</dbReference>
<keyword evidence="1 4" id="KW-0547">Nucleotide-binding</keyword>
<dbReference type="PATRIC" id="fig|55802.8.peg.548"/>
<feature type="binding site" evidence="4">
    <location>
        <begin position="7"/>
        <end position="14"/>
    </location>
    <ligand>
        <name>ATP</name>
        <dbReference type="ChEBI" id="CHEBI:30616"/>
    </ligand>
</feature>
<dbReference type="CDD" id="cd19482">
    <property type="entry name" value="RecA-like_Thep1"/>
    <property type="match status" value="1"/>
</dbReference>
<keyword evidence="2 4" id="KW-0378">Hydrolase</keyword>
<dbReference type="SUPFAM" id="SSF52540">
    <property type="entry name" value="P-loop containing nucleoside triphosphate hydrolases"/>
    <property type="match status" value="1"/>
</dbReference>
<reference evidence="6 7" key="1">
    <citation type="journal article" date="2016" name="Genome Announc.">
        <title>Complete genome sequence of the hyperthermophilic and piezophilic archaeon Thermococcus barophilus Ch5, capable of growth at the expense of hydrogenogenesis from carbon monoxide and formate.</title>
        <authorList>
            <person name="Oger P."/>
            <person name="Sokolova T.G."/>
            <person name="Kozhevnikova D.A."/>
            <person name="Taranov E.A."/>
            <person name="Vannier P."/>
            <person name="Lee H.S."/>
            <person name="Kwon K.K."/>
            <person name="Kang S.G."/>
            <person name="Lee J.H."/>
            <person name="Bonch-Osmolovskaya E.A."/>
            <person name="Lebedinsky A.V."/>
        </authorList>
    </citation>
    <scope>NUCLEOTIDE SEQUENCE [LARGE SCALE GENOMIC DNA]</scope>
    <source>
        <strain evidence="7">Ch5</strain>
    </source>
</reference>
<dbReference type="Pfam" id="PF03266">
    <property type="entry name" value="NTPase_1"/>
    <property type="match status" value="1"/>
</dbReference>
<dbReference type="Gene3D" id="3.40.50.300">
    <property type="entry name" value="P-loop containing nucleotide triphosphate hydrolases"/>
    <property type="match status" value="1"/>
</dbReference>
<dbReference type="PANTHER" id="PTHR43146">
    <property type="entry name" value="CANCER-RELATED NUCLEOSIDE-TRIPHOSPHATASE"/>
    <property type="match status" value="1"/>
</dbReference>
<proteinExistence type="inferred from homology"/>
<evidence type="ECO:0000256" key="4">
    <source>
        <dbReference type="HAMAP-Rule" id="MF_00796"/>
    </source>
</evidence>
<dbReference type="Proteomes" id="UP000066042">
    <property type="component" value="Chromosome"/>
</dbReference>
<comment type="catalytic activity">
    <reaction evidence="4">
        <text>a ribonucleoside 5'-triphosphate + H2O = a ribonucleoside 5'-diphosphate + phosphate + H(+)</text>
        <dbReference type="Rhea" id="RHEA:23680"/>
        <dbReference type="ChEBI" id="CHEBI:15377"/>
        <dbReference type="ChEBI" id="CHEBI:15378"/>
        <dbReference type="ChEBI" id="CHEBI:43474"/>
        <dbReference type="ChEBI" id="CHEBI:57930"/>
        <dbReference type="ChEBI" id="CHEBI:61557"/>
        <dbReference type="EC" id="3.6.1.15"/>
    </reaction>
</comment>
<dbReference type="EC" id="3.6.1.15" evidence="4"/>
<comment type="function">
    <text evidence="4">Has nucleotide phosphatase activity towards ATP, GTP, CTP, TTP and UTP. May hydrolyze nucleoside diphosphates with lower efficiency.</text>
</comment>
<evidence type="ECO:0000256" key="2">
    <source>
        <dbReference type="ARBA" id="ARBA00022801"/>
    </source>
</evidence>
<dbReference type="InterPro" id="IPR003593">
    <property type="entry name" value="AAA+_ATPase"/>
</dbReference>
<evidence type="ECO:0000256" key="3">
    <source>
        <dbReference type="ARBA" id="ARBA00022840"/>
    </source>
</evidence>
<dbReference type="SMART" id="SM00382">
    <property type="entry name" value="AAA"/>
    <property type="match status" value="1"/>
</dbReference>
<dbReference type="EMBL" id="CP013050">
    <property type="protein sequence ID" value="ALM74518.1"/>
    <property type="molecule type" value="Genomic_DNA"/>
</dbReference>
<protein>
    <recommendedName>
        <fullName evidence="4">Nucleoside-triphosphatase TBCH5v1_0551</fullName>
        <shortName evidence="4">NTPase</shortName>
        <ecNumber evidence="4">3.6.1.15</ecNumber>
    </recommendedName>
    <alternativeName>
        <fullName evidence="4">Nucleoside triphosphate phosphohydrolase</fullName>
    </alternativeName>
</protein>
<sequence>MKIFVTGVPGVGKTTLVLKIAEDLRKSGFRIGGMVTQEVREQGKRVGFKIRALDTNEEGTLAWVGEGYPRVGKYFVNVEDLNKIGVSAIRRAIRNADVIIIDEIGAMEFKSKEFAKVIEEALRSEKPLLATLHRRWVHRFKNKGKLYVLTEENREKIRKEISHELLKALSP</sequence>
<gene>
    <name evidence="6" type="ORF">TBCH5v1_0551</name>
</gene>
<accession>A0A0S1X9Q2</accession>
<dbReference type="NCBIfam" id="NF010248">
    <property type="entry name" value="PRK13695.1"/>
    <property type="match status" value="1"/>
</dbReference>
<feature type="binding site" evidence="4">
    <location>
        <begin position="98"/>
        <end position="105"/>
    </location>
    <ligand>
        <name>ATP</name>
        <dbReference type="ChEBI" id="CHEBI:30616"/>
    </ligand>
</feature>
<dbReference type="GO" id="GO:0005524">
    <property type="term" value="F:ATP binding"/>
    <property type="evidence" value="ECO:0007669"/>
    <property type="project" value="UniProtKB-UniRule"/>
</dbReference>
<comment type="similarity">
    <text evidence="4">Belongs to the THEP1 NTPase family.</text>
</comment>
<evidence type="ECO:0000313" key="6">
    <source>
        <dbReference type="EMBL" id="ALM74518.1"/>
    </source>
</evidence>
<evidence type="ECO:0000259" key="5">
    <source>
        <dbReference type="SMART" id="SM00382"/>
    </source>
</evidence>
<dbReference type="STRING" id="55802.TBCH5v1_0551"/>
<dbReference type="HAMAP" id="MF_00796">
    <property type="entry name" value="NTPase_1"/>
    <property type="match status" value="1"/>
</dbReference>
<dbReference type="AlphaFoldDB" id="A0A0S1X9Q2"/>
<organism evidence="6 7">
    <name type="scientific">Thermococcus barophilus</name>
    <dbReference type="NCBI Taxonomy" id="55802"/>
    <lineage>
        <taxon>Archaea</taxon>
        <taxon>Methanobacteriati</taxon>
        <taxon>Methanobacteriota</taxon>
        <taxon>Thermococci</taxon>
        <taxon>Thermococcales</taxon>
        <taxon>Thermococcaceae</taxon>
        <taxon>Thermococcus</taxon>
    </lineage>
</organism>
<feature type="domain" description="AAA+ ATPase" evidence="5">
    <location>
        <begin position="2"/>
        <end position="167"/>
    </location>
</feature>
<evidence type="ECO:0000256" key="1">
    <source>
        <dbReference type="ARBA" id="ARBA00022741"/>
    </source>
</evidence>
<name>A0A0S1X9Q2_THEBA</name>
<dbReference type="InterPro" id="IPR004948">
    <property type="entry name" value="Nuc-triphosphatase_THEP1"/>
</dbReference>